<dbReference type="PANTHER" id="PTHR38167:SF1">
    <property type="entry name" value="C2H2-TYPE DOMAIN-CONTAINING PROTEIN"/>
    <property type="match status" value="1"/>
</dbReference>
<evidence type="ECO:0000256" key="2">
    <source>
        <dbReference type="SAM" id="MobiDB-lite"/>
    </source>
</evidence>
<comment type="caution">
    <text evidence="4">The sequence shown here is derived from an EMBL/GenBank/DDBJ whole genome shotgun (WGS) entry which is preliminary data.</text>
</comment>
<dbReference type="EMBL" id="PHWZ01000203">
    <property type="protein sequence ID" value="TEY58687.1"/>
    <property type="molecule type" value="Genomic_DNA"/>
</dbReference>
<dbReference type="OrthoDB" id="5422613at2759"/>
<feature type="region of interest" description="Disordered" evidence="2">
    <location>
        <begin position="101"/>
        <end position="154"/>
    </location>
</feature>
<organism evidence="4 5">
    <name type="scientific">Botryotinia calthae</name>
    <dbReference type="NCBI Taxonomy" id="38488"/>
    <lineage>
        <taxon>Eukaryota</taxon>
        <taxon>Fungi</taxon>
        <taxon>Dikarya</taxon>
        <taxon>Ascomycota</taxon>
        <taxon>Pezizomycotina</taxon>
        <taxon>Leotiomycetes</taxon>
        <taxon>Helotiales</taxon>
        <taxon>Sclerotiniaceae</taxon>
        <taxon>Botryotinia</taxon>
    </lineage>
</organism>
<evidence type="ECO:0000313" key="4">
    <source>
        <dbReference type="EMBL" id="TEY58687.1"/>
    </source>
</evidence>
<dbReference type="Proteomes" id="UP000297299">
    <property type="component" value="Unassembled WGS sequence"/>
</dbReference>
<evidence type="ECO:0000256" key="1">
    <source>
        <dbReference type="PROSITE-ProRule" id="PRU00042"/>
    </source>
</evidence>
<dbReference type="PROSITE" id="PS50157">
    <property type="entry name" value="ZINC_FINGER_C2H2_2"/>
    <property type="match status" value="1"/>
</dbReference>
<dbReference type="GO" id="GO:0008270">
    <property type="term" value="F:zinc ion binding"/>
    <property type="evidence" value="ECO:0007669"/>
    <property type="project" value="UniProtKB-KW"/>
</dbReference>
<feature type="compositionally biased region" description="Basic and acidic residues" evidence="2">
    <location>
        <begin position="120"/>
        <end position="136"/>
    </location>
</feature>
<keyword evidence="1" id="KW-0479">Metal-binding</keyword>
<evidence type="ECO:0000259" key="3">
    <source>
        <dbReference type="PROSITE" id="PS50157"/>
    </source>
</evidence>
<evidence type="ECO:0000313" key="5">
    <source>
        <dbReference type="Proteomes" id="UP000297299"/>
    </source>
</evidence>
<accession>A0A4Y8D1U6</accession>
<gene>
    <name evidence="4" type="ORF">BOTCAL_0203g00150</name>
</gene>
<name>A0A4Y8D1U6_9HELO</name>
<sequence length="279" mass="31584">MANPRLKTAFDGMNAPRLRELLNKLCECGRFTIEDPTGKIEVDGRKIIILNGLIDLTESNDSDGEGQQDHNGGIASYNDNEDELAKKKGNDGEVSIIDNATLSELEAPETNQQMGTMGEQKTDKDDKKAFENKEGCSEEESETDSWDNSDDDNDVPALRKCEIKELLLSKKDYLKEIYVSKKRNLKLFECENCGSEFNIEENEKGDCCFHPGERELDANYREGYNWPNHGEPWKSVDDPEYADRFIWSCCEGDSNAEECISTRHKALEEGSSKRIRTEA</sequence>
<keyword evidence="1" id="KW-0862">Zinc</keyword>
<keyword evidence="5" id="KW-1185">Reference proteome</keyword>
<dbReference type="PANTHER" id="PTHR38167">
    <property type="entry name" value="C2H2-TYPE DOMAIN-CONTAINING PROTEIN"/>
    <property type="match status" value="1"/>
</dbReference>
<feature type="domain" description="C2H2-type" evidence="3">
    <location>
        <begin position="188"/>
        <end position="215"/>
    </location>
</feature>
<protein>
    <recommendedName>
        <fullName evidence="3">C2H2-type domain-containing protein</fullName>
    </recommendedName>
</protein>
<feature type="compositionally biased region" description="Acidic residues" evidence="2">
    <location>
        <begin position="137"/>
        <end position="154"/>
    </location>
</feature>
<dbReference type="STRING" id="38488.A0A4Y8D1U6"/>
<dbReference type="InterPro" id="IPR013087">
    <property type="entry name" value="Znf_C2H2_type"/>
</dbReference>
<proteinExistence type="predicted"/>
<dbReference type="AlphaFoldDB" id="A0A4Y8D1U6"/>
<reference evidence="4 5" key="1">
    <citation type="submission" date="2017-11" db="EMBL/GenBank/DDBJ databases">
        <title>Comparative genomics of Botrytis spp.</title>
        <authorList>
            <person name="Valero-Jimenez C.A."/>
            <person name="Tapia P."/>
            <person name="Veloso J."/>
            <person name="Silva-Moreno E."/>
            <person name="Staats M."/>
            <person name="Valdes J.H."/>
            <person name="Van Kan J.A.L."/>
        </authorList>
    </citation>
    <scope>NUCLEOTIDE SEQUENCE [LARGE SCALE GENOMIC DNA]</scope>
    <source>
        <strain evidence="4 5">MUCL2830</strain>
    </source>
</reference>
<keyword evidence="1" id="KW-0863">Zinc-finger</keyword>
<feature type="region of interest" description="Disordered" evidence="2">
    <location>
        <begin position="59"/>
        <end position="78"/>
    </location>
</feature>